<dbReference type="InterPro" id="IPR012000">
    <property type="entry name" value="Thiamin_PyroP_enz_cen_dom"/>
</dbReference>
<dbReference type="NCBIfam" id="NF006187">
    <property type="entry name" value="PRK08322.1"/>
    <property type="match status" value="1"/>
</dbReference>
<dbReference type="PANTHER" id="PTHR18968">
    <property type="entry name" value="THIAMINE PYROPHOSPHATE ENZYMES"/>
    <property type="match status" value="1"/>
</dbReference>
<comment type="caution">
    <text evidence="7">The sequence shown here is derived from an EMBL/GenBank/DDBJ whole genome shotgun (WGS) entry which is preliminary data.</text>
</comment>
<dbReference type="InterPro" id="IPR029035">
    <property type="entry name" value="DHS-like_NAD/FAD-binding_dom"/>
</dbReference>
<evidence type="ECO:0000259" key="6">
    <source>
        <dbReference type="Pfam" id="PF02776"/>
    </source>
</evidence>
<dbReference type="Pfam" id="PF02775">
    <property type="entry name" value="TPP_enzyme_C"/>
    <property type="match status" value="1"/>
</dbReference>
<dbReference type="InterPro" id="IPR045229">
    <property type="entry name" value="TPP_enz"/>
</dbReference>
<evidence type="ECO:0000256" key="3">
    <source>
        <dbReference type="RuleBase" id="RU362132"/>
    </source>
</evidence>
<protein>
    <submittedName>
        <fullName evidence="7">Acetolactate synthase large subunit</fullName>
    </submittedName>
</protein>
<feature type="domain" description="Thiamine pyrophosphate enzyme TPP-binding" evidence="5">
    <location>
        <begin position="384"/>
        <end position="530"/>
    </location>
</feature>
<evidence type="ECO:0000256" key="1">
    <source>
        <dbReference type="ARBA" id="ARBA00007812"/>
    </source>
</evidence>
<dbReference type="Proteomes" id="UP000666915">
    <property type="component" value="Unassembled WGS sequence"/>
</dbReference>
<accession>A0ABS3R8U4</accession>
<proteinExistence type="inferred from homology"/>
<gene>
    <name evidence="7" type="ORF">J4557_34470</name>
</gene>
<dbReference type="Gene3D" id="3.40.50.1220">
    <property type="entry name" value="TPP-binding domain"/>
    <property type="match status" value="1"/>
</dbReference>
<dbReference type="CDD" id="cd02010">
    <property type="entry name" value="TPP_ALS"/>
    <property type="match status" value="1"/>
</dbReference>
<dbReference type="Pfam" id="PF02776">
    <property type="entry name" value="TPP_enzyme_N"/>
    <property type="match status" value="1"/>
</dbReference>
<dbReference type="EMBL" id="JAGEOK010000027">
    <property type="protein sequence ID" value="MBO2442645.1"/>
    <property type="molecule type" value="Genomic_DNA"/>
</dbReference>
<evidence type="ECO:0000313" key="7">
    <source>
        <dbReference type="EMBL" id="MBO2442645.1"/>
    </source>
</evidence>
<dbReference type="InterPro" id="IPR011766">
    <property type="entry name" value="TPP_enzyme_TPP-bd"/>
</dbReference>
<reference evidence="7 8" key="1">
    <citation type="submission" date="2021-03" db="EMBL/GenBank/DDBJ databases">
        <authorList>
            <person name="Kanchanasin P."/>
            <person name="Saeng-In P."/>
            <person name="Phongsopitanun W."/>
            <person name="Yuki M."/>
            <person name="Kudo T."/>
            <person name="Ohkuma M."/>
            <person name="Tanasupawat S."/>
        </authorList>
    </citation>
    <scope>NUCLEOTIDE SEQUENCE [LARGE SCALE GENOMIC DNA]</scope>
    <source>
        <strain evidence="7 8">L46</strain>
    </source>
</reference>
<feature type="domain" description="Thiamine pyrophosphate enzyme N-terminal TPP-binding" evidence="6">
    <location>
        <begin position="7"/>
        <end position="119"/>
    </location>
</feature>
<name>A0ABS3R8U4_9ACTN</name>
<evidence type="ECO:0000259" key="5">
    <source>
        <dbReference type="Pfam" id="PF02775"/>
    </source>
</evidence>
<dbReference type="InterPro" id="IPR029061">
    <property type="entry name" value="THDP-binding"/>
</dbReference>
<keyword evidence="2 3" id="KW-0786">Thiamine pyrophosphate</keyword>
<dbReference type="RefSeq" id="WP_208270969.1">
    <property type="nucleotide sequence ID" value="NZ_BAAAGM010000054.1"/>
</dbReference>
<evidence type="ECO:0000256" key="2">
    <source>
        <dbReference type="ARBA" id="ARBA00023052"/>
    </source>
</evidence>
<dbReference type="InterPro" id="IPR012001">
    <property type="entry name" value="Thiamin_PyroP_enz_TPP-bd_dom"/>
</dbReference>
<dbReference type="CDD" id="cd07035">
    <property type="entry name" value="TPP_PYR_POX_like"/>
    <property type="match status" value="1"/>
</dbReference>
<dbReference type="SUPFAM" id="SSF52518">
    <property type="entry name" value="Thiamin diphosphate-binding fold (THDP-binding)"/>
    <property type="match status" value="2"/>
</dbReference>
<dbReference type="Pfam" id="PF00205">
    <property type="entry name" value="TPP_enzyme_M"/>
    <property type="match status" value="1"/>
</dbReference>
<feature type="domain" description="Thiamine pyrophosphate enzyme central" evidence="4">
    <location>
        <begin position="192"/>
        <end position="326"/>
    </location>
</feature>
<dbReference type="SUPFAM" id="SSF52467">
    <property type="entry name" value="DHS-like NAD/FAD-binding domain"/>
    <property type="match status" value="1"/>
</dbReference>
<comment type="similarity">
    <text evidence="1 3">Belongs to the TPP enzyme family.</text>
</comment>
<sequence>MSTQEDAARLLVRTLEAEGVEYVFGIPGEENIHFVHALNDSPIRYILVRHEQGAAFMAEIYGRLTGKAGVASATLGPGAINLQLGVADATTNSTPVVAISAQVGLDRIYKESHQIVDLVSLFRPITKWSELAPTAEALPEMVRKAFKTAQTERPGAVYLAIPEDVESAKVSDALRPLPVNIVRPQEPSPSQIARAADVIALARQPIVLAGHGATRDRASDALIHFSERLGLPVATTFNGKGVFPDDHRNALGAVGFMRHDYVNFGFDEADVLIAVGYELQEFDPVKINPNADKKIIHIHQSPAEVDDHYPVTVGIQGDISRSLRALADSVHRRWDVNGTGEKIRRMMRDELAEGAAEDGFPLSPRRIVADVRAAMGRADIVLADTGAVKMWMARMYPTYEPNTLLVSNGLSSMGFSVPGAIAAKLAHPDRRVLAATGDGAFLMNSQELETAVRENIPITVLIWDDSAYGLIEWKMDLDMGTSSHIKFGNPDFVKYAESFGARGYRVESAAELLPTLRKALAEDTVSVITVPVDYSHNLQLTDKLGDLTGPF</sequence>
<dbReference type="PANTHER" id="PTHR18968:SF129">
    <property type="entry name" value="ACETOLACTATE SYNTHASE"/>
    <property type="match status" value="1"/>
</dbReference>
<dbReference type="Gene3D" id="3.40.50.970">
    <property type="match status" value="2"/>
</dbReference>
<keyword evidence="8" id="KW-1185">Reference proteome</keyword>
<evidence type="ECO:0000313" key="8">
    <source>
        <dbReference type="Proteomes" id="UP000666915"/>
    </source>
</evidence>
<organism evidence="7 8">
    <name type="scientific">Actinomadura nitritigenes</name>
    <dbReference type="NCBI Taxonomy" id="134602"/>
    <lineage>
        <taxon>Bacteria</taxon>
        <taxon>Bacillati</taxon>
        <taxon>Actinomycetota</taxon>
        <taxon>Actinomycetes</taxon>
        <taxon>Streptosporangiales</taxon>
        <taxon>Thermomonosporaceae</taxon>
        <taxon>Actinomadura</taxon>
    </lineage>
</organism>
<evidence type="ECO:0000259" key="4">
    <source>
        <dbReference type="Pfam" id="PF00205"/>
    </source>
</evidence>